<sequence>MSFNSPEYTMNTLRNYIIILFLGLGLQQSYSQSYRFKTSGFSVLEKNERGKWGEWSNLDLVNLSVILDTDKHRIVVYSQEIQLFSISEYIEREENDTDIVYSFLCKDNSGNDCKLSIITRKKQDYRKQLYINYDNQIIVYNIVSA</sequence>
<accession>A0ABY2AT06</accession>
<protein>
    <submittedName>
        <fullName evidence="1">Uncharacterized protein</fullName>
    </submittedName>
</protein>
<evidence type="ECO:0000313" key="2">
    <source>
        <dbReference type="Proteomes" id="UP000295270"/>
    </source>
</evidence>
<dbReference type="EMBL" id="SLWA01000011">
    <property type="protein sequence ID" value="TCN51979.1"/>
    <property type="molecule type" value="Genomic_DNA"/>
</dbReference>
<name>A0ABY2AT06_9FLAO</name>
<reference evidence="1 2" key="1">
    <citation type="journal article" date="2015" name="Stand. Genomic Sci.">
        <title>Genomic Encyclopedia of Bacterial and Archaeal Type Strains, Phase III: the genomes of soil and plant-associated and newly described type strains.</title>
        <authorList>
            <person name="Whitman W.B."/>
            <person name="Woyke T."/>
            <person name="Klenk H.P."/>
            <person name="Zhou Y."/>
            <person name="Lilburn T.G."/>
            <person name="Beck B.J."/>
            <person name="De Vos P."/>
            <person name="Vandamme P."/>
            <person name="Eisen J.A."/>
            <person name="Garrity G."/>
            <person name="Hugenholtz P."/>
            <person name="Kyrpides N.C."/>
        </authorList>
    </citation>
    <scope>NUCLEOTIDE SEQUENCE [LARGE SCALE GENOMIC DNA]</scope>
    <source>
        <strain evidence="1 2">P5626</strain>
    </source>
</reference>
<proteinExistence type="predicted"/>
<evidence type="ECO:0000313" key="1">
    <source>
        <dbReference type="EMBL" id="TCN51979.1"/>
    </source>
</evidence>
<organism evidence="1 2">
    <name type="scientific">Flavobacterium circumlabens</name>
    <dbReference type="NCBI Taxonomy" id="2133765"/>
    <lineage>
        <taxon>Bacteria</taxon>
        <taxon>Pseudomonadati</taxon>
        <taxon>Bacteroidota</taxon>
        <taxon>Flavobacteriia</taxon>
        <taxon>Flavobacteriales</taxon>
        <taxon>Flavobacteriaceae</taxon>
        <taxon>Flavobacterium</taxon>
    </lineage>
</organism>
<gene>
    <name evidence="1" type="ORF">EV142_11111</name>
</gene>
<comment type="caution">
    <text evidence="1">The sequence shown here is derived from an EMBL/GenBank/DDBJ whole genome shotgun (WGS) entry which is preliminary data.</text>
</comment>
<dbReference type="Proteomes" id="UP000295270">
    <property type="component" value="Unassembled WGS sequence"/>
</dbReference>
<keyword evidence="2" id="KW-1185">Reference proteome</keyword>